<feature type="transmembrane region" description="Helical" evidence="1">
    <location>
        <begin position="38"/>
        <end position="57"/>
    </location>
</feature>
<gene>
    <name evidence="2" type="ORF">K8W01_11005</name>
</gene>
<sequence length="114" mass="11717">MADLFASGRLVDAILVLVLIETLVLLGWRARFGGAGTAALLCTLASGAALMLSLRAALTGAEWPVVALWLTASLVAHLGDLALRFRRSGTASRGAVTGQSGTTGDGLRSVRVVQ</sequence>
<comment type="caution">
    <text evidence="2">The sequence shown here is derived from an EMBL/GenBank/DDBJ whole genome shotgun (WGS) entry which is preliminary data.</text>
</comment>
<evidence type="ECO:0000313" key="2">
    <source>
        <dbReference type="EMBL" id="HJE24175.1"/>
    </source>
</evidence>
<dbReference type="Proteomes" id="UP000742631">
    <property type="component" value="Unassembled WGS sequence"/>
</dbReference>
<feature type="transmembrane region" description="Helical" evidence="1">
    <location>
        <begin position="6"/>
        <end position="26"/>
    </location>
</feature>
<name>A0A921E260_9HYPH</name>
<dbReference type="AlphaFoldDB" id="A0A921E260"/>
<keyword evidence="1" id="KW-1133">Transmembrane helix</keyword>
<organism evidence="2 3">
    <name type="scientific">Methylorubrum populi</name>
    <dbReference type="NCBI Taxonomy" id="223967"/>
    <lineage>
        <taxon>Bacteria</taxon>
        <taxon>Pseudomonadati</taxon>
        <taxon>Pseudomonadota</taxon>
        <taxon>Alphaproteobacteria</taxon>
        <taxon>Hyphomicrobiales</taxon>
        <taxon>Methylobacteriaceae</taxon>
        <taxon>Methylorubrum</taxon>
    </lineage>
</organism>
<reference evidence="2" key="1">
    <citation type="journal article" date="2021" name="PeerJ">
        <title>Extensive microbial diversity within the chicken gut microbiome revealed by metagenomics and culture.</title>
        <authorList>
            <person name="Gilroy R."/>
            <person name="Ravi A."/>
            <person name="Getino M."/>
            <person name="Pursley I."/>
            <person name="Horton D.L."/>
            <person name="Alikhan N.F."/>
            <person name="Baker D."/>
            <person name="Gharbi K."/>
            <person name="Hall N."/>
            <person name="Watson M."/>
            <person name="Adriaenssens E.M."/>
            <person name="Foster-Nyarko E."/>
            <person name="Jarju S."/>
            <person name="Secka A."/>
            <person name="Antonio M."/>
            <person name="Oren A."/>
            <person name="Chaudhuri R.R."/>
            <person name="La Ragione R."/>
            <person name="Hildebrand F."/>
            <person name="Pallen M.J."/>
        </authorList>
    </citation>
    <scope>NUCLEOTIDE SEQUENCE</scope>
    <source>
        <strain evidence="2">316</strain>
    </source>
</reference>
<protein>
    <submittedName>
        <fullName evidence="2">Uncharacterized protein</fullName>
    </submittedName>
</protein>
<accession>A0A921E260</accession>
<proteinExistence type="predicted"/>
<dbReference type="EMBL" id="DYYG01000035">
    <property type="protein sequence ID" value="HJE24175.1"/>
    <property type="molecule type" value="Genomic_DNA"/>
</dbReference>
<evidence type="ECO:0000256" key="1">
    <source>
        <dbReference type="SAM" id="Phobius"/>
    </source>
</evidence>
<keyword evidence="1" id="KW-0812">Transmembrane</keyword>
<keyword evidence="1" id="KW-0472">Membrane</keyword>
<evidence type="ECO:0000313" key="3">
    <source>
        <dbReference type="Proteomes" id="UP000742631"/>
    </source>
</evidence>
<reference evidence="2" key="2">
    <citation type="submission" date="2021-09" db="EMBL/GenBank/DDBJ databases">
        <authorList>
            <person name="Gilroy R."/>
        </authorList>
    </citation>
    <scope>NUCLEOTIDE SEQUENCE</scope>
    <source>
        <strain evidence="2">316</strain>
    </source>
</reference>
<feature type="transmembrane region" description="Helical" evidence="1">
    <location>
        <begin position="63"/>
        <end position="83"/>
    </location>
</feature>